<dbReference type="Gene3D" id="3.40.50.2300">
    <property type="match status" value="1"/>
</dbReference>
<accession>A0A4R1KJ37</accession>
<dbReference type="InterPro" id="IPR001789">
    <property type="entry name" value="Sig_transdc_resp-reg_receiver"/>
</dbReference>
<dbReference type="InterPro" id="IPR000792">
    <property type="entry name" value="Tscrpt_reg_LuxR_C"/>
</dbReference>
<dbReference type="EMBL" id="SMGI01000005">
    <property type="protein sequence ID" value="TCK64784.1"/>
    <property type="molecule type" value="Genomic_DNA"/>
</dbReference>
<dbReference type="OrthoDB" id="9795108at2"/>
<dbReference type="PANTHER" id="PTHR45566:SF2">
    <property type="entry name" value="NARL SUBFAMILY"/>
    <property type="match status" value="1"/>
</dbReference>
<dbReference type="SMART" id="SM00448">
    <property type="entry name" value="REC"/>
    <property type="match status" value="1"/>
</dbReference>
<comment type="caution">
    <text evidence="5">The sequence shown here is derived from an EMBL/GenBank/DDBJ whole genome shotgun (WGS) entry which is preliminary data.</text>
</comment>
<dbReference type="PANTHER" id="PTHR45566">
    <property type="entry name" value="HTH-TYPE TRANSCRIPTIONAL REGULATOR YHJB-RELATED"/>
    <property type="match status" value="1"/>
</dbReference>
<dbReference type="PRINTS" id="PR00038">
    <property type="entry name" value="HTHLUXR"/>
</dbReference>
<dbReference type="PROSITE" id="PS50110">
    <property type="entry name" value="RESPONSE_REGULATORY"/>
    <property type="match status" value="1"/>
</dbReference>
<dbReference type="SUPFAM" id="SSF52172">
    <property type="entry name" value="CheY-like"/>
    <property type="match status" value="1"/>
</dbReference>
<organism evidence="5 6">
    <name type="scientific">Winogradskyella wandonensis</name>
    <dbReference type="NCBI Taxonomy" id="1442586"/>
    <lineage>
        <taxon>Bacteria</taxon>
        <taxon>Pseudomonadati</taxon>
        <taxon>Bacteroidota</taxon>
        <taxon>Flavobacteriia</taxon>
        <taxon>Flavobacteriales</taxon>
        <taxon>Flavobacteriaceae</taxon>
        <taxon>Winogradskyella</taxon>
    </lineage>
</organism>
<gene>
    <name evidence="5" type="ORF">DFQ05_2521</name>
</gene>
<evidence type="ECO:0000313" key="6">
    <source>
        <dbReference type="Proteomes" id="UP000295714"/>
    </source>
</evidence>
<feature type="domain" description="Response regulatory" evidence="4">
    <location>
        <begin position="6"/>
        <end position="121"/>
    </location>
</feature>
<sequence length="214" mass="24160">MNKDIKILVADDHPMLLKGLKDELISSNYQGVLTANNGAEALEKIVSERPDIAILDIEMPLLTGFEVINKCLEEGIKTKFIVLTSHKENRYIYKAKSLNISGYLLKDEPFSEIQNCIEQIAKNETYFSSTFNSVFENEISPEIEKLKLLSPSERTIVRMIANGKSSKEMAESLLISVRTIQKHRTNIIQKLNLSSDQDALNNWVISNKSILSSI</sequence>
<evidence type="ECO:0000256" key="1">
    <source>
        <dbReference type="ARBA" id="ARBA00022553"/>
    </source>
</evidence>
<dbReference type="InterPro" id="IPR011006">
    <property type="entry name" value="CheY-like_superfamily"/>
</dbReference>
<dbReference type="Proteomes" id="UP000295714">
    <property type="component" value="Unassembled WGS sequence"/>
</dbReference>
<protein>
    <submittedName>
        <fullName evidence="5">LuxR family two component transcriptional regulator</fullName>
    </submittedName>
</protein>
<feature type="domain" description="HTH luxR-type" evidence="3">
    <location>
        <begin position="142"/>
        <end position="207"/>
    </location>
</feature>
<dbReference type="AlphaFoldDB" id="A0A4R1KJ37"/>
<dbReference type="CDD" id="cd17535">
    <property type="entry name" value="REC_NarL-like"/>
    <property type="match status" value="1"/>
</dbReference>
<dbReference type="InterPro" id="IPR051015">
    <property type="entry name" value="EvgA-like"/>
</dbReference>
<keyword evidence="1 2" id="KW-0597">Phosphoprotein</keyword>
<dbReference type="SMART" id="SM00421">
    <property type="entry name" value="HTH_LUXR"/>
    <property type="match status" value="1"/>
</dbReference>
<dbReference type="Pfam" id="PF00196">
    <property type="entry name" value="GerE"/>
    <property type="match status" value="1"/>
</dbReference>
<evidence type="ECO:0000259" key="4">
    <source>
        <dbReference type="PROSITE" id="PS50110"/>
    </source>
</evidence>
<feature type="modified residue" description="4-aspartylphosphate" evidence="2">
    <location>
        <position position="56"/>
    </location>
</feature>
<dbReference type="InterPro" id="IPR058245">
    <property type="entry name" value="NreC/VraR/RcsB-like_REC"/>
</dbReference>
<dbReference type="Pfam" id="PF00072">
    <property type="entry name" value="Response_reg"/>
    <property type="match status" value="1"/>
</dbReference>
<dbReference type="RefSeq" id="WP_132705775.1">
    <property type="nucleotide sequence ID" value="NZ_SMGI01000005.1"/>
</dbReference>
<keyword evidence="6" id="KW-1185">Reference proteome</keyword>
<evidence type="ECO:0000259" key="3">
    <source>
        <dbReference type="PROSITE" id="PS50043"/>
    </source>
</evidence>
<reference evidence="5 6" key="1">
    <citation type="journal article" date="2015" name="Stand. Genomic Sci.">
        <title>Genomic Encyclopedia of Bacterial and Archaeal Type Strains, Phase III: the genomes of soil and plant-associated and newly described type strains.</title>
        <authorList>
            <person name="Whitman W.B."/>
            <person name="Woyke T."/>
            <person name="Klenk H.P."/>
            <person name="Zhou Y."/>
            <person name="Lilburn T.G."/>
            <person name="Beck B.J."/>
            <person name="De Vos P."/>
            <person name="Vandamme P."/>
            <person name="Eisen J.A."/>
            <person name="Garrity G."/>
            <person name="Hugenholtz P."/>
            <person name="Kyrpides N.C."/>
        </authorList>
    </citation>
    <scope>NUCLEOTIDE SEQUENCE [LARGE SCALE GENOMIC DNA]</scope>
    <source>
        <strain evidence="5 6">CECT 8445</strain>
    </source>
</reference>
<proteinExistence type="predicted"/>
<evidence type="ECO:0000313" key="5">
    <source>
        <dbReference type="EMBL" id="TCK64784.1"/>
    </source>
</evidence>
<dbReference type="PROSITE" id="PS50043">
    <property type="entry name" value="HTH_LUXR_2"/>
    <property type="match status" value="1"/>
</dbReference>
<dbReference type="CDD" id="cd06170">
    <property type="entry name" value="LuxR_C_like"/>
    <property type="match status" value="1"/>
</dbReference>
<evidence type="ECO:0000256" key="2">
    <source>
        <dbReference type="PROSITE-ProRule" id="PRU00169"/>
    </source>
</evidence>
<name>A0A4R1KJ37_9FLAO</name>
<dbReference type="GO" id="GO:0006355">
    <property type="term" value="P:regulation of DNA-templated transcription"/>
    <property type="evidence" value="ECO:0007669"/>
    <property type="project" value="InterPro"/>
</dbReference>
<dbReference type="GO" id="GO:0000160">
    <property type="term" value="P:phosphorelay signal transduction system"/>
    <property type="evidence" value="ECO:0007669"/>
    <property type="project" value="InterPro"/>
</dbReference>